<dbReference type="EMBL" id="JAVHNR010000005">
    <property type="protein sequence ID" value="KAK6342595.1"/>
    <property type="molecule type" value="Genomic_DNA"/>
</dbReference>
<protein>
    <submittedName>
        <fullName evidence="1">Uncharacterized protein</fullName>
    </submittedName>
</protein>
<gene>
    <name evidence="1" type="ORF">TWF718_011413</name>
</gene>
<evidence type="ECO:0000313" key="1">
    <source>
        <dbReference type="EMBL" id="KAK6342595.1"/>
    </source>
</evidence>
<organism evidence="1 2">
    <name type="scientific">Orbilia javanica</name>
    <dbReference type="NCBI Taxonomy" id="47235"/>
    <lineage>
        <taxon>Eukaryota</taxon>
        <taxon>Fungi</taxon>
        <taxon>Dikarya</taxon>
        <taxon>Ascomycota</taxon>
        <taxon>Pezizomycotina</taxon>
        <taxon>Orbiliomycetes</taxon>
        <taxon>Orbiliales</taxon>
        <taxon>Orbiliaceae</taxon>
        <taxon>Orbilia</taxon>
    </lineage>
</organism>
<keyword evidence="2" id="KW-1185">Reference proteome</keyword>
<sequence>MACRPLLEGQVGRLICLGAPESSRIMFFFIMLHLFSFSAGFHGYDPPIESHGCDDEDFDDEVPARFRWPARDHVNIPPPVGSASSFCFCFCGYRSLVTAAW</sequence>
<evidence type="ECO:0000313" key="2">
    <source>
        <dbReference type="Proteomes" id="UP001313282"/>
    </source>
</evidence>
<dbReference type="AlphaFoldDB" id="A0AAN8RHB7"/>
<dbReference type="Proteomes" id="UP001313282">
    <property type="component" value="Unassembled WGS sequence"/>
</dbReference>
<name>A0AAN8RHB7_9PEZI</name>
<accession>A0AAN8RHB7</accession>
<comment type="caution">
    <text evidence="1">The sequence shown here is derived from an EMBL/GenBank/DDBJ whole genome shotgun (WGS) entry which is preliminary data.</text>
</comment>
<proteinExistence type="predicted"/>
<reference evidence="1 2" key="1">
    <citation type="submission" date="2019-10" db="EMBL/GenBank/DDBJ databases">
        <authorList>
            <person name="Palmer J.M."/>
        </authorList>
    </citation>
    <scope>NUCLEOTIDE SEQUENCE [LARGE SCALE GENOMIC DNA]</scope>
    <source>
        <strain evidence="1 2">TWF718</strain>
    </source>
</reference>